<feature type="region of interest" description="Disordered" evidence="1">
    <location>
        <begin position="418"/>
        <end position="440"/>
    </location>
</feature>
<sequence>MSDFLHFYDEYDDERPIAEPVENRGRRKNPAVDLPVILRTRNDDENGEVHGNNGVETDSAIDFTFMSVYQEGANGKRQLMRVQGGRAAAPKAINTQADDDDAMLVWMKNMGYSDKQVVDAFARDGRTVYSTTSITGRYTRVLRAQENEYDELLERELVEWTAEDDEELMKAYQKVNEEIYAAFKRIRDKRFRMVATAMRKEVPTSKYSAKACYDRYNGLVNGTACIPVDVHDEPERVKTERDARVAAAENERRKNLALEAAAIKKQEAQEATAKRLKEMRTVKAMDRKEERLKKETEMRLNKAAEAKAAMFAHHIKVRAARDKGKQVAADDEIGSDDDERVIDPREDMSVEDLRHLCKKKGINNRGKKLQMVNRLYVSDERMTIPALKARCREIGRPTGGTKDMLLYRIADHEARSYSKPIEKRRKKALSKAEKAQAQEDQELHDMFHKINAI</sequence>
<dbReference type="PROSITE" id="PS50800">
    <property type="entry name" value="SAP"/>
    <property type="match status" value="2"/>
</dbReference>
<dbReference type="EMBL" id="ML996567">
    <property type="protein sequence ID" value="KAF2761308.1"/>
    <property type="molecule type" value="Genomic_DNA"/>
</dbReference>
<evidence type="ECO:0000313" key="4">
    <source>
        <dbReference type="Proteomes" id="UP000799437"/>
    </source>
</evidence>
<feature type="domain" description="SAP" evidence="2">
    <location>
        <begin position="379"/>
        <end position="413"/>
    </location>
</feature>
<gene>
    <name evidence="3" type="ORF">EJ05DRAFT_497860</name>
</gene>
<evidence type="ECO:0000259" key="2">
    <source>
        <dbReference type="PROSITE" id="PS50800"/>
    </source>
</evidence>
<evidence type="ECO:0000256" key="1">
    <source>
        <dbReference type="SAM" id="MobiDB-lite"/>
    </source>
</evidence>
<dbReference type="RefSeq" id="XP_033603759.1">
    <property type="nucleotide sequence ID" value="XM_033746599.1"/>
</dbReference>
<dbReference type="OrthoDB" id="5321209at2759"/>
<reference evidence="3" key="1">
    <citation type="journal article" date="2020" name="Stud. Mycol.">
        <title>101 Dothideomycetes genomes: a test case for predicting lifestyles and emergence of pathogens.</title>
        <authorList>
            <person name="Haridas S."/>
            <person name="Albert R."/>
            <person name="Binder M."/>
            <person name="Bloem J."/>
            <person name="Labutti K."/>
            <person name="Salamov A."/>
            <person name="Andreopoulos B."/>
            <person name="Baker S."/>
            <person name="Barry K."/>
            <person name="Bills G."/>
            <person name="Bluhm B."/>
            <person name="Cannon C."/>
            <person name="Castanera R."/>
            <person name="Culley D."/>
            <person name="Daum C."/>
            <person name="Ezra D."/>
            <person name="Gonzalez J."/>
            <person name="Henrissat B."/>
            <person name="Kuo A."/>
            <person name="Liang C."/>
            <person name="Lipzen A."/>
            <person name="Lutzoni F."/>
            <person name="Magnuson J."/>
            <person name="Mondo S."/>
            <person name="Nolan M."/>
            <person name="Ohm R."/>
            <person name="Pangilinan J."/>
            <person name="Park H.-J."/>
            <person name="Ramirez L."/>
            <person name="Alfaro M."/>
            <person name="Sun H."/>
            <person name="Tritt A."/>
            <person name="Yoshinaga Y."/>
            <person name="Zwiers L.-H."/>
            <person name="Turgeon B."/>
            <person name="Goodwin S."/>
            <person name="Spatafora J."/>
            <person name="Crous P."/>
            <person name="Grigoriev I."/>
        </authorList>
    </citation>
    <scope>NUCLEOTIDE SEQUENCE</scope>
    <source>
        <strain evidence="3">CBS 121739</strain>
    </source>
</reference>
<dbReference type="SMART" id="SM00513">
    <property type="entry name" value="SAP"/>
    <property type="match status" value="2"/>
</dbReference>
<dbReference type="InterPro" id="IPR003034">
    <property type="entry name" value="SAP_dom"/>
</dbReference>
<dbReference type="Pfam" id="PF24625">
    <property type="entry name" value="DUF7626"/>
    <property type="match status" value="1"/>
</dbReference>
<protein>
    <recommendedName>
        <fullName evidence="2">SAP domain-containing protein</fullName>
    </recommendedName>
</protein>
<dbReference type="Proteomes" id="UP000799437">
    <property type="component" value="Unassembled WGS sequence"/>
</dbReference>
<evidence type="ECO:0000313" key="3">
    <source>
        <dbReference type="EMBL" id="KAF2761308.1"/>
    </source>
</evidence>
<dbReference type="AlphaFoldDB" id="A0A6A6WEQ8"/>
<organism evidence="3 4">
    <name type="scientific">Pseudovirgaria hyperparasitica</name>
    <dbReference type="NCBI Taxonomy" id="470096"/>
    <lineage>
        <taxon>Eukaryota</taxon>
        <taxon>Fungi</taxon>
        <taxon>Dikarya</taxon>
        <taxon>Ascomycota</taxon>
        <taxon>Pezizomycotina</taxon>
        <taxon>Dothideomycetes</taxon>
        <taxon>Dothideomycetes incertae sedis</taxon>
        <taxon>Acrospermales</taxon>
        <taxon>Acrospermaceae</taxon>
        <taxon>Pseudovirgaria</taxon>
    </lineage>
</organism>
<accession>A0A6A6WEQ8</accession>
<dbReference type="InterPro" id="IPR056043">
    <property type="entry name" value="DUF7626"/>
</dbReference>
<proteinExistence type="predicted"/>
<dbReference type="GeneID" id="54487653"/>
<dbReference type="Pfam" id="PF02037">
    <property type="entry name" value="SAP"/>
    <property type="match status" value="1"/>
</dbReference>
<feature type="domain" description="SAP" evidence="2">
    <location>
        <begin position="345"/>
        <end position="379"/>
    </location>
</feature>
<name>A0A6A6WEQ8_9PEZI</name>
<feature type="compositionally biased region" description="Basic and acidic residues" evidence="1">
    <location>
        <begin position="430"/>
        <end position="440"/>
    </location>
</feature>
<keyword evidence="4" id="KW-1185">Reference proteome</keyword>